<dbReference type="EMBL" id="CP052766">
    <property type="protein sequence ID" value="QJR79640.1"/>
    <property type="molecule type" value="Genomic_DNA"/>
</dbReference>
<dbReference type="KEGG" id="apel:CA267_001915"/>
<name>A0A6M4MAE8_9ALTE</name>
<dbReference type="Proteomes" id="UP000219285">
    <property type="component" value="Chromosome"/>
</dbReference>
<keyword evidence="2" id="KW-1185">Reference proteome</keyword>
<dbReference type="AlphaFoldDB" id="A0A6M4MAE8"/>
<gene>
    <name evidence="1" type="ORF">CA267_001915</name>
</gene>
<sequence length="63" mass="7162">MNILNFKEMMSERDSEERLLKAIASDIENGVNIEPIPDSIFDTISLIEARAQAAREKRELLEG</sequence>
<protein>
    <submittedName>
        <fullName evidence="1">Uncharacterized protein</fullName>
    </submittedName>
</protein>
<evidence type="ECO:0000313" key="2">
    <source>
        <dbReference type="Proteomes" id="UP000219285"/>
    </source>
</evidence>
<proteinExistence type="predicted"/>
<reference evidence="2" key="1">
    <citation type="submission" date="2014-12" db="EMBL/GenBank/DDBJ databases">
        <title>Complete genome sequence of a multi-drug resistant Klebsiella pneumoniae.</title>
        <authorList>
            <person name="Hua X."/>
            <person name="Chen Q."/>
            <person name="Li X."/>
            <person name="Feng Y."/>
            <person name="Ruan Z."/>
            <person name="Yu Y."/>
        </authorList>
    </citation>
    <scope>NUCLEOTIDE SEQUENCE [LARGE SCALE GENOMIC DNA]</scope>
    <source>
        <strain evidence="2">5.12</strain>
    </source>
</reference>
<reference evidence="1 2" key="2">
    <citation type="submission" date="2020-04" db="EMBL/GenBank/DDBJ databases">
        <title>Complete genome sequence of Alteromonas pelagimontana 5.12T.</title>
        <authorList>
            <person name="Sinha R.K."/>
            <person name="Krishnan K.P."/>
            <person name="Kurian J.P."/>
        </authorList>
    </citation>
    <scope>NUCLEOTIDE SEQUENCE [LARGE SCALE GENOMIC DNA]</scope>
    <source>
        <strain evidence="1 2">5.12</strain>
    </source>
</reference>
<accession>A0A6M4MAE8</accession>
<evidence type="ECO:0000313" key="1">
    <source>
        <dbReference type="EMBL" id="QJR79640.1"/>
    </source>
</evidence>
<dbReference type="RefSeq" id="WP_075609039.1">
    <property type="nucleotide sequence ID" value="NZ_CP052766.1"/>
</dbReference>
<organism evidence="1 2">
    <name type="scientific">Alteromonas pelagimontana</name>
    <dbReference type="NCBI Taxonomy" id="1858656"/>
    <lineage>
        <taxon>Bacteria</taxon>
        <taxon>Pseudomonadati</taxon>
        <taxon>Pseudomonadota</taxon>
        <taxon>Gammaproteobacteria</taxon>
        <taxon>Alteromonadales</taxon>
        <taxon>Alteromonadaceae</taxon>
        <taxon>Alteromonas/Salinimonas group</taxon>
        <taxon>Alteromonas</taxon>
    </lineage>
</organism>